<evidence type="ECO:0000256" key="3">
    <source>
        <dbReference type="ARBA" id="ARBA00022519"/>
    </source>
</evidence>
<keyword evidence="6 7" id="KW-0012">Acyltransferase</keyword>
<dbReference type="PANTHER" id="PTHR30606:SF10">
    <property type="entry name" value="PHOSPHATIDYLINOSITOL MANNOSIDE ACYLTRANSFERASE"/>
    <property type="match status" value="1"/>
</dbReference>
<gene>
    <name evidence="7" type="ORF">YM304_19760</name>
</gene>
<protein>
    <submittedName>
        <fullName evidence="7">Putative acyltransferase</fullName>
        <ecNumber evidence="7">2.3.-.-</ecNumber>
    </submittedName>
</protein>
<dbReference type="RefSeq" id="WP_015441537.1">
    <property type="nucleotide sequence ID" value="NC_020520.1"/>
</dbReference>
<proteinExistence type="predicted"/>
<evidence type="ECO:0000313" key="8">
    <source>
        <dbReference type="Proteomes" id="UP000011863"/>
    </source>
</evidence>
<dbReference type="GO" id="GO:0005886">
    <property type="term" value="C:plasma membrane"/>
    <property type="evidence" value="ECO:0007669"/>
    <property type="project" value="UniProtKB-SubCell"/>
</dbReference>
<organism evidence="7 8">
    <name type="scientific">Ilumatobacter coccineus (strain NBRC 103263 / KCTC 29153 / YM16-304)</name>
    <dbReference type="NCBI Taxonomy" id="1313172"/>
    <lineage>
        <taxon>Bacteria</taxon>
        <taxon>Bacillati</taxon>
        <taxon>Actinomycetota</taxon>
        <taxon>Acidimicrobiia</taxon>
        <taxon>Acidimicrobiales</taxon>
        <taxon>Ilumatobacteraceae</taxon>
        <taxon>Ilumatobacter</taxon>
    </lineage>
</organism>
<keyword evidence="3" id="KW-0997">Cell inner membrane</keyword>
<keyword evidence="5" id="KW-0472">Membrane</keyword>
<dbReference type="Proteomes" id="UP000011863">
    <property type="component" value="Chromosome"/>
</dbReference>
<dbReference type="PANTHER" id="PTHR30606">
    <property type="entry name" value="LIPID A BIOSYNTHESIS LAUROYL ACYLTRANSFERASE"/>
    <property type="match status" value="1"/>
</dbReference>
<dbReference type="EC" id="2.3.-.-" evidence="7"/>
<dbReference type="NCBIfam" id="NF005919">
    <property type="entry name" value="PRK07920.1"/>
    <property type="match status" value="1"/>
</dbReference>
<keyword evidence="2" id="KW-1003">Cell membrane</keyword>
<name>A0A6C7E763_ILUCY</name>
<dbReference type="InterPro" id="IPR004960">
    <property type="entry name" value="LipA_acyltrans"/>
</dbReference>
<evidence type="ECO:0000256" key="2">
    <source>
        <dbReference type="ARBA" id="ARBA00022475"/>
    </source>
</evidence>
<reference evidence="7 8" key="1">
    <citation type="journal article" date="2013" name="Int. J. Syst. Evol. Microbiol.">
        <title>Ilumatobacter nonamiense sp. nov. and Ilumatobacter coccineum sp. nov., isolated from seashore sand.</title>
        <authorList>
            <person name="Matsumoto A."/>
            <person name="Kasai H."/>
            <person name="Matsuo Y."/>
            <person name="Shizuri Y."/>
            <person name="Ichikawa N."/>
            <person name="Fujita N."/>
            <person name="Omura S."/>
            <person name="Takahashi Y."/>
        </authorList>
    </citation>
    <scope>NUCLEOTIDE SEQUENCE [LARGE SCALE GENOMIC DNA]</scope>
    <source>
        <strain evidence="8">NBRC 103263 / KCTC 29153 / YM16-304</strain>
    </source>
</reference>
<dbReference type="EMBL" id="AP012057">
    <property type="protein sequence ID" value="BAN02290.1"/>
    <property type="molecule type" value="Genomic_DNA"/>
</dbReference>
<dbReference type="AlphaFoldDB" id="A0A6C7E763"/>
<dbReference type="Pfam" id="PF03279">
    <property type="entry name" value="Lip_A_acyltrans"/>
    <property type="match status" value="1"/>
</dbReference>
<evidence type="ECO:0000256" key="4">
    <source>
        <dbReference type="ARBA" id="ARBA00022679"/>
    </source>
</evidence>
<evidence type="ECO:0000313" key="7">
    <source>
        <dbReference type="EMBL" id="BAN02290.1"/>
    </source>
</evidence>
<keyword evidence="4 7" id="KW-0808">Transferase</keyword>
<sequence>MAERDRRPLTGLPRFPTDIGEFTDAITTGGYKLGAIAARLTPTVFAAGLATPLGAGASFANPERRSMIERQLQRADPSLRGLRLRRASQQAFDFYARYWIESFQLPTLSKKAVDRGFTDDGYPQIVEALKEGRGAILALPHLGGWEWAGRWICDQGHPMTVVVEQINPPELFEWFKDLRSKLGMNVVPLGPKAGGEVLGALKRNEIVCLLSDRDLQRNGPTVEFFGEETTLPGGAATVALRMGSPIFPTAVYFTDRVDGHLGWVRPPLVVERQEKRLRDDVQRITQDLARELEILIRRAPSQWHMFQPNWPSDPGYADAAP</sequence>
<dbReference type="OrthoDB" id="9803456at2"/>
<dbReference type="KEGG" id="aym:YM304_19760"/>
<accession>A0A6C7E763</accession>
<evidence type="ECO:0000256" key="6">
    <source>
        <dbReference type="ARBA" id="ARBA00023315"/>
    </source>
</evidence>
<keyword evidence="8" id="KW-1185">Reference proteome</keyword>
<dbReference type="CDD" id="cd07984">
    <property type="entry name" value="LPLAT_LABLAT-like"/>
    <property type="match status" value="1"/>
</dbReference>
<comment type="subcellular location">
    <subcellularLocation>
        <location evidence="1">Cell inner membrane</location>
    </subcellularLocation>
</comment>
<evidence type="ECO:0000256" key="1">
    <source>
        <dbReference type="ARBA" id="ARBA00004533"/>
    </source>
</evidence>
<dbReference type="GO" id="GO:0009247">
    <property type="term" value="P:glycolipid biosynthetic process"/>
    <property type="evidence" value="ECO:0007669"/>
    <property type="project" value="UniProtKB-ARBA"/>
</dbReference>
<evidence type="ECO:0000256" key="5">
    <source>
        <dbReference type="ARBA" id="ARBA00023136"/>
    </source>
</evidence>
<dbReference type="GO" id="GO:0016746">
    <property type="term" value="F:acyltransferase activity"/>
    <property type="evidence" value="ECO:0007669"/>
    <property type="project" value="UniProtKB-KW"/>
</dbReference>